<dbReference type="InterPro" id="IPR036412">
    <property type="entry name" value="HAD-like_sf"/>
</dbReference>
<comment type="similarity">
    <text evidence="2">In the C-terminal section; belongs to the trehalose phosphatase family.</text>
</comment>
<evidence type="ECO:0000313" key="5">
    <source>
        <dbReference type="Proteomes" id="UP001152759"/>
    </source>
</evidence>
<organism evidence="4 5">
    <name type="scientific">Bemisia tabaci</name>
    <name type="common">Sweetpotato whitefly</name>
    <name type="synonym">Aleurodes tabaci</name>
    <dbReference type="NCBI Taxonomy" id="7038"/>
    <lineage>
        <taxon>Eukaryota</taxon>
        <taxon>Metazoa</taxon>
        <taxon>Ecdysozoa</taxon>
        <taxon>Arthropoda</taxon>
        <taxon>Hexapoda</taxon>
        <taxon>Insecta</taxon>
        <taxon>Pterygota</taxon>
        <taxon>Neoptera</taxon>
        <taxon>Paraneoptera</taxon>
        <taxon>Hemiptera</taxon>
        <taxon>Sternorrhyncha</taxon>
        <taxon>Aleyrodoidea</taxon>
        <taxon>Aleyrodidae</taxon>
        <taxon>Aleyrodinae</taxon>
        <taxon>Bemisia</taxon>
    </lineage>
</organism>
<dbReference type="SUPFAM" id="SSF53756">
    <property type="entry name" value="UDP-Glycosyltransferase/glycogen phosphorylase"/>
    <property type="match status" value="1"/>
</dbReference>
<dbReference type="Gene3D" id="3.30.70.1020">
    <property type="entry name" value="Trehalose-6-phosphate phosphatase related protein, domain 2"/>
    <property type="match status" value="1"/>
</dbReference>
<dbReference type="FunFam" id="3.40.50.2000:FF:000150">
    <property type="entry name" value="Trehalose-6-phosphate synthase"/>
    <property type="match status" value="1"/>
</dbReference>
<dbReference type="Pfam" id="PF00982">
    <property type="entry name" value="Glyco_transf_20"/>
    <property type="match status" value="1"/>
</dbReference>
<sequence length="1029" mass="116537">MALVILWPEGEELGREVSEAGSWDVCTAATEIRATADGKQGWRRLDPIRTLIEMENQSALISRSRRMRQQVHTFRHSPRAISPVAPASWNGTGISPLLFETVQKNTFSSRLLGNLGAPISGKGGINAPLIVVSNRLPFVLHRNKDGTLERKQSAGGLVTAVAPVVIDYKGVWIGWSGLYDMKPDEKIPESHPDDRAPTAGLLSSQIIPVNVDENEFEAYYNGCCNGTFWPLFHSMPDRAVFQADTWKAYCRVNDLFAKATLDALRRILKELDEEGKTETLPVVWIHDYQLFTAATTIRQVCDEENLRCKLGFFLHIPFPSWDIMRLFPWDDQILQGILANDFVGFHIEDYCLNFIDCCCRRLGCRVDRSGMLVELAGRTIHVKALPIGIPYERFVQLAEAAPVSIKDTESVKVILGVDRLDYTKGLVHRILAFERLLEKYPQYIEKVTLLQVSVPSRTIVREYRQLKDEMDQMIGRINGRFSKPNWSPIRYIYGTISQEQLAALYRDAAVALVTPLRDGMNLVAKEYVACQIRDPGVLILSPFAGAGGMMHEALVVNPYEINDCAEVIHRALHMPLEERELRMIQLRHREEIWDVNHWMNSFLASMGALDDEDKDPLTTKTLQLTLDDFDMYLHGHIDRICKLSLILDYDGTLTHLTSHPDLAVMSDETKRVLERLTNMPDVNISVISGRSLENVKKMVGIENVTYAGSHGLEILHPDGTKFIHPVPHEYAEKLRELMRSLQDEVCREGAWIENKGLLLTFHYRETPLNMRDDIVNKATELFKAAGFEPHIGQLAIEAKPPVKWDQGRASIHILRTMYGVDWSERVRVIYAGNEDAMLALQGIAITFRVDSSPTVKTAADYRLAGPDAVLTMLRWVEKQMNKREPRIAKSPRLARSSVGQKKQQQQSLECIHSQMSFEEESENKQKKTMARNSSGQRPTRRPPWSMAAPRRNEAPFGCPAAISSSSQVSTEREHEDPRILPTHTPSFTAVIQRNPFICCLMQQALPAACVYCTHDRLKGCFERIVRVTL</sequence>
<dbReference type="EMBL" id="OU963865">
    <property type="protein sequence ID" value="CAH0387807.1"/>
    <property type="molecule type" value="Genomic_DNA"/>
</dbReference>
<evidence type="ECO:0000256" key="1">
    <source>
        <dbReference type="ARBA" id="ARBA00005409"/>
    </source>
</evidence>
<dbReference type="AlphaFoldDB" id="A0A9P0ACQ5"/>
<accession>A0A9P0ACQ5</accession>
<gene>
    <name evidence="4" type="ORF">BEMITA_LOCUS6778</name>
</gene>
<evidence type="ECO:0008006" key="6">
    <source>
        <dbReference type="Google" id="ProtNLM"/>
    </source>
</evidence>
<dbReference type="GO" id="GO:0005992">
    <property type="term" value="P:trehalose biosynthetic process"/>
    <property type="evidence" value="ECO:0007669"/>
    <property type="project" value="InterPro"/>
</dbReference>
<evidence type="ECO:0000313" key="4">
    <source>
        <dbReference type="EMBL" id="CAH0387807.1"/>
    </source>
</evidence>
<dbReference type="Gene3D" id="3.40.50.2000">
    <property type="entry name" value="Glycogen Phosphorylase B"/>
    <property type="match status" value="2"/>
</dbReference>
<dbReference type="InterPro" id="IPR001830">
    <property type="entry name" value="Glyco_trans_20"/>
</dbReference>
<dbReference type="GO" id="GO:0003825">
    <property type="term" value="F:alpha,alpha-trehalose-phosphate synthase (UDP-forming) activity"/>
    <property type="evidence" value="ECO:0007669"/>
    <property type="project" value="TreeGrafter"/>
</dbReference>
<dbReference type="InterPro" id="IPR023214">
    <property type="entry name" value="HAD_sf"/>
</dbReference>
<reference evidence="4" key="1">
    <citation type="submission" date="2021-12" db="EMBL/GenBank/DDBJ databases">
        <authorList>
            <person name="King R."/>
        </authorList>
    </citation>
    <scope>NUCLEOTIDE SEQUENCE</scope>
</reference>
<dbReference type="PANTHER" id="PTHR10788:SF106">
    <property type="entry name" value="BCDNA.GH08860"/>
    <property type="match status" value="1"/>
</dbReference>
<dbReference type="Proteomes" id="UP001152759">
    <property type="component" value="Chromosome 4"/>
</dbReference>
<dbReference type="FunFam" id="3.40.50.2000:FF:000113">
    <property type="entry name" value="Alpha,alpha-trehalose-phosphate synthase"/>
    <property type="match status" value="1"/>
</dbReference>
<dbReference type="Pfam" id="PF02358">
    <property type="entry name" value="Trehalose_PPase"/>
    <property type="match status" value="1"/>
</dbReference>
<dbReference type="SUPFAM" id="SSF56784">
    <property type="entry name" value="HAD-like"/>
    <property type="match status" value="1"/>
</dbReference>
<proteinExistence type="inferred from homology"/>
<keyword evidence="5" id="KW-1185">Reference proteome</keyword>
<dbReference type="InterPro" id="IPR006379">
    <property type="entry name" value="HAD-SF_hydro_IIB"/>
</dbReference>
<dbReference type="GO" id="GO:0004805">
    <property type="term" value="F:trehalose-phosphatase activity"/>
    <property type="evidence" value="ECO:0007669"/>
    <property type="project" value="TreeGrafter"/>
</dbReference>
<dbReference type="GO" id="GO:0005829">
    <property type="term" value="C:cytosol"/>
    <property type="evidence" value="ECO:0007669"/>
    <property type="project" value="TreeGrafter"/>
</dbReference>
<dbReference type="Gene3D" id="3.40.50.1000">
    <property type="entry name" value="HAD superfamily/HAD-like"/>
    <property type="match status" value="1"/>
</dbReference>
<dbReference type="InterPro" id="IPR003337">
    <property type="entry name" value="Trehalose_PPase"/>
</dbReference>
<dbReference type="CDD" id="cd03788">
    <property type="entry name" value="GT20_TPS"/>
    <property type="match status" value="1"/>
</dbReference>
<dbReference type="NCBIfam" id="TIGR01484">
    <property type="entry name" value="HAD-SF-IIB"/>
    <property type="match status" value="1"/>
</dbReference>
<evidence type="ECO:0000256" key="2">
    <source>
        <dbReference type="ARBA" id="ARBA00006330"/>
    </source>
</evidence>
<name>A0A9P0ACQ5_BEMTA</name>
<protein>
    <recommendedName>
        <fullName evidence="6">Trehalose-6-phosphate synthase</fullName>
    </recommendedName>
</protein>
<dbReference type="NCBIfam" id="TIGR00685">
    <property type="entry name" value="T6PP"/>
    <property type="match status" value="1"/>
</dbReference>
<dbReference type="PANTHER" id="PTHR10788">
    <property type="entry name" value="TREHALOSE-6-PHOSPHATE SYNTHASE"/>
    <property type="match status" value="1"/>
</dbReference>
<evidence type="ECO:0000256" key="3">
    <source>
        <dbReference type="SAM" id="MobiDB-lite"/>
    </source>
</evidence>
<feature type="region of interest" description="Disordered" evidence="3">
    <location>
        <begin position="882"/>
        <end position="981"/>
    </location>
</feature>
<comment type="similarity">
    <text evidence="1">In the N-terminal section; belongs to the glycosyltransferase 20 family.</text>
</comment>
<dbReference type="FunFam" id="3.40.50.1000:FF:000324">
    <property type="entry name" value="Putative Alpha,alpha-trehalose-phosphate synthase"/>
    <property type="match status" value="1"/>
</dbReference>